<reference evidence="2 3" key="1">
    <citation type="journal article" date="2018" name="Sci. Data">
        <title>The draft genome sequence of cork oak.</title>
        <authorList>
            <person name="Ramos A.M."/>
            <person name="Usie A."/>
            <person name="Barbosa P."/>
            <person name="Barros P.M."/>
            <person name="Capote T."/>
            <person name="Chaves I."/>
            <person name="Simoes F."/>
            <person name="Abreu I."/>
            <person name="Carrasquinho I."/>
            <person name="Faro C."/>
            <person name="Guimaraes J.B."/>
            <person name="Mendonca D."/>
            <person name="Nobrega F."/>
            <person name="Rodrigues L."/>
            <person name="Saibo N.J.M."/>
            <person name="Varela M.C."/>
            <person name="Egas C."/>
            <person name="Matos J."/>
            <person name="Miguel C.M."/>
            <person name="Oliveira M.M."/>
            <person name="Ricardo C.P."/>
            <person name="Goncalves S."/>
        </authorList>
    </citation>
    <scope>NUCLEOTIDE SEQUENCE [LARGE SCALE GENOMIC DNA]</scope>
    <source>
        <strain evidence="3">cv. HL8</strain>
    </source>
</reference>
<dbReference type="AlphaFoldDB" id="A0AAW0KRI8"/>
<dbReference type="InterPro" id="IPR036397">
    <property type="entry name" value="RNaseH_sf"/>
</dbReference>
<dbReference type="InterPro" id="IPR002156">
    <property type="entry name" value="RNaseH_domain"/>
</dbReference>
<protein>
    <recommendedName>
        <fullName evidence="1">RNase H type-1 domain-containing protein</fullName>
    </recommendedName>
</protein>
<dbReference type="GO" id="GO:0004523">
    <property type="term" value="F:RNA-DNA hybrid ribonuclease activity"/>
    <property type="evidence" value="ECO:0007669"/>
    <property type="project" value="InterPro"/>
</dbReference>
<dbReference type="CDD" id="cd06222">
    <property type="entry name" value="RNase_H_like"/>
    <property type="match status" value="1"/>
</dbReference>
<dbReference type="Pfam" id="PF13456">
    <property type="entry name" value="RVT_3"/>
    <property type="match status" value="1"/>
</dbReference>
<dbReference type="InterPro" id="IPR052929">
    <property type="entry name" value="RNase_H-like_EbsB-rel"/>
</dbReference>
<dbReference type="SUPFAM" id="SSF53098">
    <property type="entry name" value="Ribonuclease H-like"/>
    <property type="match status" value="1"/>
</dbReference>
<sequence length="105" mass="11719">MVCRDSEGNLLAALGQKVGLVQSVEMAEALVARRAVVFARELSVFEVHIEGDCHCVIQALQASDRCYTLYGHIIDETKRLGSLLRRCQFQHVKRDGNRLAHGLAR</sequence>
<keyword evidence="3" id="KW-1185">Reference proteome</keyword>
<gene>
    <name evidence="2" type="ORF">CFP56_015809</name>
</gene>
<dbReference type="PANTHER" id="PTHR47074">
    <property type="entry name" value="BNAC02G40300D PROTEIN"/>
    <property type="match status" value="1"/>
</dbReference>
<feature type="domain" description="RNase H type-1" evidence="1">
    <location>
        <begin position="1"/>
        <end position="105"/>
    </location>
</feature>
<dbReference type="Gene3D" id="3.30.420.10">
    <property type="entry name" value="Ribonuclease H-like superfamily/Ribonuclease H"/>
    <property type="match status" value="1"/>
</dbReference>
<dbReference type="Proteomes" id="UP000237347">
    <property type="component" value="Unassembled WGS sequence"/>
</dbReference>
<organism evidence="2 3">
    <name type="scientific">Quercus suber</name>
    <name type="common">Cork oak</name>
    <dbReference type="NCBI Taxonomy" id="58331"/>
    <lineage>
        <taxon>Eukaryota</taxon>
        <taxon>Viridiplantae</taxon>
        <taxon>Streptophyta</taxon>
        <taxon>Embryophyta</taxon>
        <taxon>Tracheophyta</taxon>
        <taxon>Spermatophyta</taxon>
        <taxon>Magnoliopsida</taxon>
        <taxon>eudicotyledons</taxon>
        <taxon>Gunneridae</taxon>
        <taxon>Pentapetalae</taxon>
        <taxon>rosids</taxon>
        <taxon>fabids</taxon>
        <taxon>Fagales</taxon>
        <taxon>Fagaceae</taxon>
        <taxon>Quercus</taxon>
    </lineage>
</organism>
<dbReference type="PANTHER" id="PTHR47074:SF48">
    <property type="entry name" value="POLYNUCLEOTIDYL TRANSFERASE, RIBONUCLEASE H-LIKE SUPERFAMILY PROTEIN"/>
    <property type="match status" value="1"/>
</dbReference>
<comment type="caution">
    <text evidence="2">The sequence shown here is derived from an EMBL/GenBank/DDBJ whole genome shotgun (WGS) entry which is preliminary data.</text>
</comment>
<dbReference type="GO" id="GO:0003676">
    <property type="term" value="F:nucleic acid binding"/>
    <property type="evidence" value="ECO:0007669"/>
    <property type="project" value="InterPro"/>
</dbReference>
<name>A0AAW0KRI8_QUESU</name>
<evidence type="ECO:0000313" key="3">
    <source>
        <dbReference type="Proteomes" id="UP000237347"/>
    </source>
</evidence>
<evidence type="ECO:0000313" key="2">
    <source>
        <dbReference type="EMBL" id="KAK7841078.1"/>
    </source>
</evidence>
<accession>A0AAW0KRI8</accession>
<dbReference type="InterPro" id="IPR012337">
    <property type="entry name" value="RNaseH-like_sf"/>
</dbReference>
<proteinExistence type="predicted"/>
<dbReference type="InterPro" id="IPR044730">
    <property type="entry name" value="RNase_H-like_dom_plant"/>
</dbReference>
<evidence type="ECO:0000259" key="1">
    <source>
        <dbReference type="Pfam" id="PF13456"/>
    </source>
</evidence>
<dbReference type="EMBL" id="PKMF04000248">
    <property type="protein sequence ID" value="KAK7841078.1"/>
    <property type="molecule type" value="Genomic_DNA"/>
</dbReference>